<evidence type="ECO:0000256" key="1">
    <source>
        <dbReference type="ARBA" id="ARBA00023015"/>
    </source>
</evidence>
<proteinExistence type="predicted"/>
<dbReference type="SUPFAM" id="SSF46785">
    <property type="entry name" value="Winged helix' DNA-binding domain"/>
    <property type="match status" value="1"/>
</dbReference>
<dbReference type="InterPro" id="IPR036388">
    <property type="entry name" value="WH-like_DNA-bd_sf"/>
</dbReference>
<dbReference type="GO" id="GO:0003700">
    <property type="term" value="F:DNA-binding transcription factor activity"/>
    <property type="evidence" value="ECO:0007669"/>
    <property type="project" value="InterPro"/>
</dbReference>
<organism evidence="4 5">
    <name type="scientific">Brevibacterium yomogidense</name>
    <dbReference type="NCBI Taxonomy" id="946573"/>
    <lineage>
        <taxon>Bacteria</taxon>
        <taxon>Bacillati</taxon>
        <taxon>Actinomycetota</taxon>
        <taxon>Actinomycetes</taxon>
        <taxon>Micrococcales</taxon>
        <taxon>Brevibacteriaceae</taxon>
        <taxon>Brevibacterium</taxon>
    </lineage>
</organism>
<protein>
    <submittedName>
        <fullName evidence="4">Transcriptional regulator, DeoR family</fullName>
    </submittedName>
</protein>
<feature type="domain" description="HTH deoR-type" evidence="3">
    <location>
        <begin position="2"/>
        <end position="67"/>
    </location>
</feature>
<dbReference type="InterPro" id="IPR036390">
    <property type="entry name" value="WH_DNA-bd_sf"/>
</dbReference>
<gene>
    <name evidence="4" type="ORF">FM105_08095</name>
</gene>
<accession>A0A1X6XFG3</accession>
<evidence type="ECO:0000313" key="4">
    <source>
        <dbReference type="EMBL" id="SLM98002.1"/>
    </source>
</evidence>
<evidence type="ECO:0000259" key="3">
    <source>
        <dbReference type="PROSITE" id="PS51000"/>
    </source>
</evidence>
<dbReference type="PIRSF" id="PIRSF016838">
    <property type="entry name" value="PafC"/>
    <property type="match status" value="1"/>
</dbReference>
<dbReference type="EMBL" id="FWFF01000014">
    <property type="protein sequence ID" value="SLM98002.1"/>
    <property type="molecule type" value="Genomic_DNA"/>
</dbReference>
<dbReference type="Pfam" id="PF13280">
    <property type="entry name" value="WYL"/>
    <property type="match status" value="1"/>
</dbReference>
<dbReference type="RefSeq" id="WP_087007082.1">
    <property type="nucleotide sequence ID" value="NZ_FWFF01000014.1"/>
</dbReference>
<dbReference type="InterPro" id="IPR057727">
    <property type="entry name" value="WCX_dom"/>
</dbReference>
<evidence type="ECO:0000256" key="2">
    <source>
        <dbReference type="ARBA" id="ARBA00023163"/>
    </source>
</evidence>
<dbReference type="InterPro" id="IPR026881">
    <property type="entry name" value="WYL_dom"/>
</dbReference>
<reference evidence="5" key="1">
    <citation type="submission" date="2017-02" db="EMBL/GenBank/DDBJ databases">
        <authorList>
            <person name="Dridi B."/>
        </authorList>
    </citation>
    <scope>NUCLEOTIDE SEQUENCE [LARGE SCALE GENOMIC DNA]</scope>
    <source>
        <strain evidence="5">B Co 03.10</strain>
    </source>
</reference>
<evidence type="ECO:0000313" key="5">
    <source>
        <dbReference type="Proteomes" id="UP000196581"/>
    </source>
</evidence>
<dbReference type="PANTHER" id="PTHR34580:SF1">
    <property type="entry name" value="PROTEIN PAFC"/>
    <property type="match status" value="1"/>
</dbReference>
<dbReference type="Pfam" id="PF25583">
    <property type="entry name" value="WCX"/>
    <property type="match status" value="1"/>
</dbReference>
<dbReference type="InterPro" id="IPR051534">
    <property type="entry name" value="CBASS_pafABC_assoc_protein"/>
</dbReference>
<dbReference type="PROSITE" id="PS52050">
    <property type="entry name" value="WYL"/>
    <property type="match status" value="1"/>
</dbReference>
<dbReference type="AlphaFoldDB" id="A0A1X6XFG3"/>
<dbReference type="InterPro" id="IPR001034">
    <property type="entry name" value="DeoR_HTH"/>
</dbReference>
<keyword evidence="1" id="KW-0805">Transcription regulation</keyword>
<dbReference type="Pfam" id="PF08279">
    <property type="entry name" value="HTH_11"/>
    <property type="match status" value="1"/>
</dbReference>
<dbReference type="Proteomes" id="UP000196581">
    <property type="component" value="Unassembled WGS sequence"/>
</dbReference>
<name>A0A1X6XFG3_9MICO</name>
<sequence>MRADRLIQALLLLQARARITAAELAAELEVSVPTARRDLAALATSGVPVYPSRGRGGGWRLVGGARTDLTGLTEGELVSLLIGLSQDAGAEPERVTAVRKLVRAAPAPFRASAERVAGATMRDVAWGAVRDPAEAQTVGHLQRAIAAGRRVYLRYTGARAQSSSEVVPLVVGSRGSHWYLLGAPVSDDSGAADAERLRTYRVDRIESLEVLPLRGSAPDGFDAQHEWQRMVERVEDLRGTVRATVRVLPWAVRPLCAHFAAHARILEADADAAGRTLVEVRAHRIDALAEQLSGWANVVEVEGPQEVRRALRDLGRRLVAQYDD</sequence>
<dbReference type="PROSITE" id="PS51000">
    <property type="entry name" value="HTH_DEOR_2"/>
    <property type="match status" value="1"/>
</dbReference>
<dbReference type="PANTHER" id="PTHR34580">
    <property type="match status" value="1"/>
</dbReference>
<keyword evidence="2" id="KW-0804">Transcription</keyword>
<keyword evidence="5" id="KW-1185">Reference proteome</keyword>
<dbReference type="InterPro" id="IPR028349">
    <property type="entry name" value="PafC-like"/>
</dbReference>
<dbReference type="InterPro" id="IPR013196">
    <property type="entry name" value="HTH_11"/>
</dbReference>
<dbReference type="Gene3D" id="1.10.10.10">
    <property type="entry name" value="Winged helix-like DNA-binding domain superfamily/Winged helix DNA-binding domain"/>
    <property type="match status" value="1"/>
</dbReference>